<dbReference type="InterPro" id="IPR015590">
    <property type="entry name" value="Aldehyde_DH_dom"/>
</dbReference>
<dbReference type="GO" id="GO:0006574">
    <property type="term" value="P:L-valine catabolic process"/>
    <property type="evidence" value="ECO:0007669"/>
    <property type="project" value="TreeGrafter"/>
</dbReference>
<dbReference type="InterPro" id="IPR016162">
    <property type="entry name" value="Ald_DH_N"/>
</dbReference>
<dbReference type="EMBL" id="SPHZ02000012">
    <property type="protein sequence ID" value="KAF0888046.1"/>
    <property type="molecule type" value="Genomic_DNA"/>
</dbReference>
<dbReference type="Pfam" id="PF00171">
    <property type="entry name" value="Aldedh"/>
    <property type="match status" value="1"/>
</dbReference>
<dbReference type="SUPFAM" id="SSF53720">
    <property type="entry name" value="ALDH-like"/>
    <property type="match status" value="1"/>
</dbReference>
<evidence type="ECO:0000313" key="4">
    <source>
        <dbReference type="EMBL" id="KAF0888046.1"/>
    </source>
</evidence>
<feature type="region of interest" description="Disordered" evidence="2">
    <location>
        <begin position="23"/>
        <end position="149"/>
    </location>
</feature>
<sequence>MAAEVAAAAALGIDVAELRLDRGGRTVSPASRPAGTCPSSSPSRRSLTTGRACPVRRFGQVCSPRVDLPPNPNRADLPAQQPPPPIPIAHGAATNRRSLSPTTQVNLPNSTQLPNPTTAAEAAAPAAGDRCSAPPSSSQAPASAGRRWPRRSTAVASWLSDSASSPPKVRLLIGGEFVKSRDNEHVDVTNPATQEVMSWIPLTTADEFKASVDAARTAFPGQWNTLVTTWQRIMFKYQELIWANMDKLAENITTE</sequence>
<feature type="domain" description="Aldehyde dehydrogenase" evidence="3">
    <location>
        <begin position="177"/>
        <end position="255"/>
    </location>
</feature>
<dbReference type="InterPro" id="IPR010061">
    <property type="entry name" value="MeMal-semiAld_DH"/>
</dbReference>
<dbReference type="Gene3D" id="3.40.605.10">
    <property type="entry name" value="Aldehyde Dehydrogenase, Chain A, domain 1"/>
    <property type="match status" value="1"/>
</dbReference>
<dbReference type="PANTHER" id="PTHR43866">
    <property type="entry name" value="MALONATE-SEMIALDEHYDE DEHYDROGENASE"/>
    <property type="match status" value="1"/>
</dbReference>
<keyword evidence="5" id="KW-1185">Reference proteome</keyword>
<comment type="similarity">
    <text evidence="1">Belongs to the aldehyde dehydrogenase family.</text>
</comment>
<dbReference type="GO" id="GO:0004491">
    <property type="term" value="F:methylmalonate-semialdehyde dehydrogenase (acylating, NAD) activity"/>
    <property type="evidence" value="ECO:0007669"/>
    <property type="project" value="InterPro"/>
</dbReference>
<protein>
    <recommendedName>
        <fullName evidence="3">Aldehyde dehydrogenase domain-containing protein</fullName>
    </recommendedName>
</protein>
<dbReference type="AlphaFoldDB" id="A0A6G1BJE5"/>
<evidence type="ECO:0000256" key="2">
    <source>
        <dbReference type="SAM" id="MobiDB-lite"/>
    </source>
</evidence>
<dbReference type="Proteomes" id="UP000479710">
    <property type="component" value="Unassembled WGS sequence"/>
</dbReference>
<evidence type="ECO:0000313" key="5">
    <source>
        <dbReference type="Proteomes" id="UP000479710"/>
    </source>
</evidence>
<feature type="compositionally biased region" description="Low complexity" evidence="2">
    <location>
        <begin position="116"/>
        <end position="144"/>
    </location>
</feature>
<evidence type="ECO:0000259" key="3">
    <source>
        <dbReference type="Pfam" id="PF00171"/>
    </source>
</evidence>
<dbReference type="GO" id="GO:0005739">
    <property type="term" value="C:mitochondrion"/>
    <property type="evidence" value="ECO:0007669"/>
    <property type="project" value="TreeGrafter"/>
</dbReference>
<organism evidence="4 5">
    <name type="scientific">Oryza meyeriana var. granulata</name>
    <dbReference type="NCBI Taxonomy" id="110450"/>
    <lineage>
        <taxon>Eukaryota</taxon>
        <taxon>Viridiplantae</taxon>
        <taxon>Streptophyta</taxon>
        <taxon>Embryophyta</taxon>
        <taxon>Tracheophyta</taxon>
        <taxon>Spermatophyta</taxon>
        <taxon>Magnoliopsida</taxon>
        <taxon>Liliopsida</taxon>
        <taxon>Poales</taxon>
        <taxon>Poaceae</taxon>
        <taxon>BOP clade</taxon>
        <taxon>Oryzoideae</taxon>
        <taxon>Oryzeae</taxon>
        <taxon>Oryzinae</taxon>
        <taxon>Oryza</taxon>
        <taxon>Oryza meyeriana</taxon>
    </lineage>
</organism>
<evidence type="ECO:0000256" key="1">
    <source>
        <dbReference type="ARBA" id="ARBA00009986"/>
    </source>
</evidence>
<name>A0A6G1BJE5_9ORYZ</name>
<gene>
    <name evidence="4" type="ORF">E2562_009628</name>
</gene>
<accession>A0A6G1BJE5</accession>
<proteinExistence type="inferred from homology"/>
<reference evidence="4 5" key="1">
    <citation type="submission" date="2019-11" db="EMBL/GenBank/DDBJ databases">
        <title>Whole genome sequence of Oryza granulata.</title>
        <authorList>
            <person name="Li W."/>
        </authorList>
    </citation>
    <scope>NUCLEOTIDE SEQUENCE [LARGE SCALE GENOMIC DNA]</scope>
    <source>
        <strain evidence="5">cv. Menghai</strain>
        <tissue evidence="4">Leaf</tissue>
    </source>
</reference>
<feature type="compositionally biased region" description="Polar residues" evidence="2">
    <location>
        <begin position="95"/>
        <end position="115"/>
    </location>
</feature>
<dbReference type="PANTHER" id="PTHR43866:SF3">
    <property type="entry name" value="METHYLMALONATE-SEMIALDEHYDE DEHYDROGENASE [ACYLATING], MITOCHONDRIAL"/>
    <property type="match status" value="1"/>
</dbReference>
<comment type="caution">
    <text evidence="4">The sequence shown here is derived from an EMBL/GenBank/DDBJ whole genome shotgun (WGS) entry which is preliminary data.</text>
</comment>
<dbReference type="OrthoDB" id="310895at2759"/>
<dbReference type="InterPro" id="IPR016161">
    <property type="entry name" value="Ald_DH/histidinol_DH"/>
</dbReference>
<dbReference type="GO" id="GO:0006210">
    <property type="term" value="P:thymine catabolic process"/>
    <property type="evidence" value="ECO:0007669"/>
    <property type="project" value="TreeGrafter"/>
</dbReference>